<evidence type="ECO:0000256" key="2">
    <source>
        <dbReference type="ARBA" id="ARBA00022723"/>
    </source>
</evidence>
<dbReference type="Pfam" id="PF00149">
    <property type="entry name" value="Metallophos"/>
    <property type="match status" value="1"/>
</dbReference>
<keyword evidence="7" id="KW-1185">Reference proteome</keyword>
<dbReference type="SUPFAM" id="SSF56300">
    <property type="entry name" value="Metallo-dependent phosphatases"/>
    <property type="match status" value="1"/>
</dbReference>
<keyword evidence="2" id="KW-0479">Metal-binding</keyword>
<evidence type="ECO:0000313" key="6">
    <source>
        <dbReference type="EMBL" id="KAJ6237489.1"/>
    </source>
</evidence>
<evidence type="ECO:0000256" key="3">
    <source>
        <dbReference type="ARBA" id="ARBA00022801"/>
    </source>
</evidence>
<name>A0ABQ8XYQ6_9EUKA</name>
<dbReference type="Proteomes" id="UP001150062">
    <property type="component" value="Unassembled WGS sequence"/>
</dbReference>
<dbReference type="EMBL" id="JAOAOG010000239">
    <property type="protein sequence ID" value="KAJ6237489.1"/>
    <property type="molecule type" value="Genomic_DNA"/>
</dbReference>
<feature type="domain" description="Calcineurin-like phosphoesterase" evidence="5">
    <location>
        <begin position="44"/>
        <end position="97"/>
    </location>
</feature>
<dbReference type="InterPro" id="IPR006186">
    <property type="entry name" value="Ser/Thr-sp_prot-phosphatase"/>
</dbReference>
<keyword evidence="3" id="KW-0378">Hydrolase</keyword>
<dbReference type="EC" id="3.1.3.16" evidence="1"/>
<dbReference type="InterPro" id="IPR029052">
    <property type="entry name" value="Metallo-depent_PP-like"/>
</dbReference>
<evidence type="ECO:0000256" key="4">
    <source>
        <dbReference type="ARBA" id="ARBA00023211"/>
    </source>
</evidence>
<reference evidence="6" key="1">
    <citation type="submission" date="2022-08" db="EMBL/GenBank/DDBJ databases">
        <title>Novel sulfate-reducing endosymbionts in the free-living metamonad Anaeramoeba.</title>
        <authorList>
            <person name="Jerlstrom-Hultqvist J."/>
            <person name="Cepicka I."/>
            <person name="Gallot-Lavallee L."/>
            <person name="Salas-Leiva D."/>
            <person name="Curtis B.A."/>
            <person name="Zahonova K."/>
            <person name="Pipaliya S."/>
            <person name="Dacks J."/>
            <person name="Roger A.J."/>
        </authorList>
    </citation>
    <scope>NUCLEOTIDE SEQUENCE</scope>
    <source>
        <strain evidence="6">Schooner1</strain>
    </source>
</reference>
<evidence type="ECO:0000259" key="5">
    <source>
        <dbReference type="Pfam" id="PF00149"/>
    </source>
</evidence>
<dbReference type="InterPro" id="IPR047129">
    <property type="entry name" value="PPA2-like"/>
</dbReference>
<dbReference type="InterPro" id="IPR004843">
    <property type="entry name" value="Calcineurin-like_PHP"/>
</dbReference>
<evidence type="ECO:0000313" key="7">
    <source>
        <dbReference type="Proteomes" id="UP001150062"/>
    </source>
</evidence>
<proteinExistence type="predicted"/>
<dbReference type="PANTHER" id="PTHR45619">
    <property type="entry name" value="SERINE/THREONINE-PROTEIN PHOSPHATASE PP2A-RELATED"/>
    <property type="match status" value="1"/>
</dbReference>
<sequence>MNLDGYIEKTLECELLEEEELFEVCEKVTEILGKEKNILTLKSPITICGDVHGQFYDVLELFRIGGQVKETKYLFLGDYVDRGYYSVETFTLLMLYKIK</sequence>
<organism evidence="6 7">
    <name type="scientific">Anaeramoeba flamelloides</name>
    <dbReference type="NCBI Taxonomy" id="1746091"/>
    <lineage>
        <taxon>Eukaryota</taxon>
        <taxon>Metamonada</taxon>
        <taxon>Anaeramoebidae</taxon>
        <taxon>Anaeramoeba</taxon>
    </lineage>
</organism>
<keyword evidence="4" id="KW-0464">Manganese</keyword>
<dbReference type="PRINTS" id="PR00114">
    <property type="entry name" value="STPHPHTASE"/>
</dbReference>
<comment type="caution">
    <text evidence="6">The sequence shown here is derived from an EMBL/GenBank/DDBJ whole genome shotgun (WGS) entry which is preliminary data.</text>
</comment>
<protein>
    <recommendedName>
        <fullName evidence="1">protein-serine/threonine phosphatase</fullName>
        <ecNumber evidence="1">3.1.3.16</ecNumber>
    </recommendedName>
</protein>
<gene>
    <name evidence="6" type="ORF">M0813_27050</name>
</gene>
<accession>A0ABQ8XYQ6</accession>
<evidence type="ECO:0000256" key="1">
    <source>
        <dbReference type="ARBA" id="ARBA00013081"/>
    </source>
</evidence>
<dbReference type="Gene3D" id="3.60.21.10">
    <property type="match status" value="1"/>
</dbReference>